<evidence type="ECO:0000313" key="3">
    <source>
        <dbReference type="Proteomes" id="UP001358586"/>
    </source>
</evidence>
<organism evidence="2 3">
    <name type="scientific">Gossypium arboreum</name>
    <name type="common">Tree cotton</name>
    <name type="synonym">Gossypium nanking</name>
    <dbReference type="NCBI Taxonomy" id="29729"/>
    <lineage>
        <taxon>Eukaryota</taxon>
        <taxon>Viridiplantae</taxon>
        <taxon>Streptophyta</taxon>
        <taxon>Embryophyta</taxon>
        <taxon>Tracheophyta</taxon>
        <taxon>Spermatophyta</taxon>
        <taxon>Magnoliopsida</taxon>
        <taxon>eudicotyledons</taxon>
        <taxon>Gunneridae</taxon>
        <taxon>Pentapetalae</taxon>
        <taxon>rosids</taxon>
        <taxon>malvids</taxon>
        <taxon>Malvales</taxon>
        <taxon>Malvaceae</taxon>
        <taxon>Malvoideae</taxon>
        <taxon>Gossypium</taxon>
    </lineage>
</organism>
<proteinExistence type="predicted"/>
<dbReference type="InterPro" id="IPR006566">
    <property type="entry name" value="FBD"/>
</dbReference>
<comment type="caution">
    <text evidence="2">The sequence shown here is derived from an EMBL/GenBank/DDBJ whole genome shotgun (WGS) entry which is preliminary data.</text>
</comment>
<dbReference type="EMBL" id="JARKNE010000001">
    <property type="protein sequence ID" value="KAK5844562.1"/>
    <property type="molecule type" value="Genomic_DNA"/>
</dbReference>
<keyword evidence="3" id="KW-1185">Reference proteome</keyword>
<evidence type="ECO:0000313" key="2">
    <source>
        <dbReference type="EMBL" id="KAK5844562.1"/>
    </source>
</evidence>
<sequence length="290" mass="33761">MTNGMLKLQPITRLYSSTRLIFSPHEVHHFHIYSLQAMAFSLDSGPYSRLPANNQLLYRQKKSNILPVFGLQSFDAQQGGFSTQVSPHLQHRSRPFISQHYDQRRNPPERGSGSGHLDFREMEIRFLRTADLFILGREFVLKLSQGIFIDVLNYRSVRLLSLKALRKDEAFPLFPNLTQLELNFGFDGRNLTPYFLENSHALEVLVLRPDTRTRIKDPESLHPQLREVYVRGFSGLHHELEMVEYLLKNSRALELIEISHYHLHRQSKSSVLLKLSKFPRRSHACKVAFI</sequence>
<accession>A0ABR0R098</accession>
<name>A0ABR0R098_GOSAR</name>
<feature type="domain" description="FBD" evidence="1">
    <location>
        <begin position="219"/>
        <end position="290"/>
    </location>
</feature>
<dbReference type="Proteomes" id="UP001358586">
    <property type="component" value="Chromosome 1"/>
</dbReference>
<gene>
    <name evidence="2" type="ORF">PVK06_000702</name>
</gene>
<dbReference type="PANTHER" id="PTHR31900:SF30">
    <property type="entry name" value="SUPERFAMILY PROTEIN, PUTATIVE-RELATED"/>
    <property type="match status" value="1"/>
</dbReference>
<reference evidence="2 3" key="1">
    <citation type="submission" date="2023-03" db="EMBL/GenBank/DDBJ databases">
        <title>WGS of Gossypium arboreum.</title>
        <authorList>
            <person name="Yu D."/>
        </authorList>
    </citation>
    <scope>NUCLEOTIDE SEQUENCE [LARGE SCALE GENOMIC DNA]</scope>
    <source>
        <tissue evidence="2">Leaf</tissue>
    </source>
</reference>
<dbReference type="PANTHER" id="PTHR31900">
    <property type="entry name" value="F-BOX/RNI SUPERFAMILY PROTEIN-RELATED"/>
    <property type="match status" value="1"/>
</dbReference>
<dbReference type="SMART" id="SM00579">
    <property type="entry name" value="FBD"/>
    <property type="match status" value="1"/>
</dbReference>
<dbReference type="InterPro" id="IPR050232">
    <property type="entry name" value="FBL13/AtMIF1-like"/>
</dbReference>
<dbReference type="Pfam" id="PF08387">
    <property type="entry name" value="FBD"/>
    <property type="match status" value="1"/>
</dbReference>
<evidence type="ECO:0000259" key="1">
    <source>
        <dbReference type="SMART" id="SM00579"/>
    </source>
</evidence>
<protein>
    <recommendedName>
        <fullName evidence="1">FBD domain-containing protein</fullName>
    </recommendedName>
</protein>